<keyword evidence="2" id="KW-1185">Reference proteome</keyword>
<proteinExistence type="predicted"/>
<dbReference type="OrthoDB" id="2273311at2759"/>
<dbReference type="VEuPathDB" id="FungiDB:MUCCIDRAFT_108887"/>
<reference evidence="1 2" key="1">
    <citation type="submission" date="2015-06" db="EMBL/GenBank/DDBJ databases">
        <title>Expansion of signal transduction pathways in fungi by whole-genome duplication.</title>
        <authorList>
            <consortium name="DOE Joint Genome Institute"/>
            <person name="Corrochano L.M."/>
            <person name="Kuo A."/>
            <person name="Marcet-Houben M."/>
            <person name="Polaino S."/>
            <person name="Salamov A."/>
            <person name="Villalobos J.M."/>
            <person name="Alvarez M.I."/>
            <person name="Avalos J."/>
            <person name="Benito E.P."/>
            <person name="Benoit I."/>
            <person name="Burger G."/>
            <person name="Camino L.P."/>
            <person name="Canovas D."/>
            <person name="Cerda-Olmedo E."/>
            <person name="Cheng J.-F."/>
            <person name="Dominguez A."/>
            <person name="Elias M."/>
            <person name="Eslava A.P."/>
            <person name="Glaser F."/>
            <person name="Grimwood J."/>
            <person name="Gutierrez G."/>
            <person name="Heitman J."/>
            <person name="Henrissat B."/>
            <person name="Iturriaga E.A."/>
            <person name="Lang B.F."/>
            <person name="Lavin J.L."/>
            <person name="Lee S."/>
            <person name="Li W."/>
            <person name="Lindquist E."/>
            <person name="Lopez-Garcia S."/>
            <person name="Luque E.M."/>
            <person name="Marcos A.T."/>
            <person name="Martin J."/>
            <person name="Mccluskey K."/>
            <person name="Medina H.R."/>
            <person name="Miralles-Duran A."/>
            <person name="Miyazaki A."/>
            <person name="Munoz-Torres E."/>
            <person name="Oguiza J.A."/>
            <person name="Ohm R."/>
            <person name="Olmedo M."/>
            <person name="Orejas M."/>
            <person name="Ortiz-Castellanos L."/>
            <person name="Pisabarro A.G."/>
            <person name="Rodriguez-Romero J."/>
            <person name="Ruiz-Herrera J."/>
            <person name="Ruiz-Vazquez R."/>
            <person name="Sanz C."/>
            <person name="Schackwitz W."/>
            <person name="Schmutz J."/>
            <person name="Shahriari M."/>
            <person name="Shelest E."/>
            <person name="Silva-Franco F."/>
            <person name="Soanes D."/>
            <person name="Syed K."/>
            <person name="Tagua V.G."/>
            <person name="Talbot N.J."/>
            <person name="Thon M."/>
            <person name="De Vries R.P."/>
            <person name="Wiebenga A."/>
            <person name="Yadav J.S."/>
            <person name="Braun E.L."/>
            <person name="Baker S."/>
            <person name="Garre V."/>
            <person name="Horwitz B."/>
            <person name="Torres-Martinez S."/>
            <person name="Idnurm A."/>
            <person name="Herrera-Estrella A."/>
            <person name="Gabaldon T."/>
            <person name="Grigoriev I.V."/>
        </authorList>
    </citation>
    <scope>NUCLEOTIDE SEQUENCE [LARGE SCALE GENOMIC DNA]</scope>
    <source>
        <strain evidence="1 2">CBS 277.49</strain>
    </source>
</reference>
<name>A0A168MJY7_MUCCL</name>
<evidence type="ECO:0000313" key="2">
    <source>
        <dbReference type="Proteomes" id="UP000077051"/>
    </source>
</evidence>
<dbReference type="Proteomes" id="UP000077051">
    <property type="component" value="Unassembled WGS sequence"/>
</dbReference>
<evidence type="ECO:0000313" key="1">
    <source>
        <dbReference type="EMBL" id="OAD05043.1"/>
    </source>
</evidence>
<protein>
    <submittedName>
        <fullName evidence="1">Uncharacterized protein</fullName>
    </submittedName>
</protein>
<gene>
    <name evidence="1" type="ORF">MUCCIDRAFT_108887</name>
</gene>
<dbReference type="EMBL" id="AMYB01000003">
    <property type="protein sequence ID" value="OAD05043.1"/>
    <property type="molecule type" value="Genomic_DNA"/>
</dbReference>
<organism evidence="1 2">
    <name type="scientific">Mucor lusitanicus CBS 277.49</name>
    <dbReference type="NCBI Taxonomy" id="747725"/>
    <lineage>
        <taxon>Eukaryota</taxon>
        <taxon>Fungi</taxon>
        <taxon>Fungi incertae sedis</taxon>
        <taxon>Mucoromycota</taxon>
        <taxon>Mucoromycotina</taxon>
        <taxon>Mucoromycetes</taxon>
        <taxon>Mucorales</taxon>
        <taxon>Mucorineae</taxon>
        <taxon>Mucoraceae</taxon>
        <taxon>Mucor</taxon>
    </lineage>
</organism>
<sequence length="125" mass="14381">MSFTASSTAKSPPVIESTAHFFFYCQVKQHFWDRLIQEYLWPGTSVALIQQSIQTLKFDRIPVRLDSPTTFEPLVILTVALAEVWKAHWRFIFDQVPVTTDTLFASFQRALRKQQAEDDLVSSNG</sequence>
<comment type="caution">
    <text evidence="1">The sequence shown here is derived from an EMBL/GenBank/DDBJ whole genome shotgun (WGS) entry which is preliminary data.</text>
</comment>
<accession>A0A168MJY7</accession>
<dbReference type="AlphaFoldDB" id="A0A168MJY7"/>